<dbReference type="EMBL" id="JAAH01000225">
    <property type="protein sequence ID" value="KDE68759.1"/>
    <property type="molecule type" value="Genomic_DNA"/>
</dbReference>
<proteinExistence type="predicted"/>
<accession>A0AB73BZE1</accession>
<comment type="caution">
    <text evidence="1">The sequence shown here is derived from an EMBL/GenBank/DDBJ whole genome shotgun (WGS) entry which is preliminary data.</text>
</comment>
<reference evidence="1 2" key="1">
    <citation type="submission" date="2014-01" db="EMBL/GenBank/DDBJ databases">
        <title>Comparative genomics of Fusobacterium necrophorum wild isolates.</title>
        <authorList>
            <person name="Kittichotirat W."/>
            <person name="Bumgarner R.E."/>
            <person name="Lawrence P."/>
        </authorList>
    </citation>
    <scope>NUCLEOTIDE SEQUENCE [LARGE SCALE GENOMIC DNA]</scope>
    <source>
        <strain evidence="1 2">DJ-2</strain>
    </source>
</reference>
<evidence type="ECO:0000313" key="1">
    <source>
        <dbReference type="EMBL" id="KDE68759.1"/>
    </source>
</evidence>
<gene>
    <name evidence="1" type="ORF">FUSO8_12810</name>
</gene>
<dbReference type="Proteomes" id="UP000027058">
    <property type="component" value="Unassembled WGS sequence"/>
</dbReference>
<organism evidence="1 2">
    <name type="scientific">Fusobacterium necrophorum DJ-2</name>
    <dbReference type="NCBI Taxonomy" id="1441737"/>
    <lineage>
        <taxon>Bacteria</taxon>
        <taxon>Fusobacteriati</taxon>
        <taxon>Fusobacteriota</taxon>
        <taxon>Fusobacteriia</taxon>
        <taxon>Fusobacteriales</taxon>
        <taxon>Fusobacteriaceae</taxon>
        <taxon>Fusobacterium</taxon>
    </lineage>
</organism>
<evidence type="ECO:0000313" key="2">
    <source>
        <dbReference type="Proteomes" id="UP000027058"/>
    </source>
</evidence>
<protein>
    <submittedName>
        <fullName evidence="1">Uncharacterized protein</fullName>
    </submittedName>
</protein>
<sequence>MERVGCERESQEKELDFIRNPALFFSWGYGNWGI</sequence>
<dbReference type="AlphaFoldDB" id="A0AB73BZE1"/>
<name>A0AB73BZE1_9FUSO</name>